<dbReference type="Gene3D" id="1.20.1090.10">
    <property type="entry name" value="Dehydroquinate synthase-like - alpha domain"/>
    <property type="match status" value="1"/>
</dbReference>
<dbReference type="GO" id="GO:0016491">
    <property type="term" value="F:oxidoreductase activity"/>
    <property type="evidence" value="ECO:0007669"/>
    <property type="project" value="UniProtKB-KW"/>
</dbReference>
<name>A0ABV1E4I3_9FIRM</name>
<accession>A0ABV1E4I3</accession>
<dbReference type="Pfam" id="PF25137">
    <property type="entry name" value="ADH_Fe_C"/>
    <property type="match status" value="1"/>
</dbReference>
<comment type="caution">
    <text evidence="4">The sequence shown here is derived from an EMBL/GenBank/DDBJ whole genome shotgun (WGS) entry which is preliminary data.</text>
</comment>
<feature type="domain" description="Alcohol dehydrogenase iron-type/glycerol dehydrogenase GldA" evidence="2">
    <location>
        <begin position="9"/>
        <end position="179"/>
    </location>
</feature>
<evidence type="ECO:0000259" key="2">
    <source>
        <dbReference type="Pfam" id="PF00465"/>
    </source>
</evidence>
<dbReference type="Proteomes" id="UP001464378">
    <property type="component" value="Unassembled WGS sequence"/>
</dbReference>
<keyword evidence="5" id="KW-1185">Reference proteome</keyword>
<dbReference type="Pfam" id="PF00465">
    <property type="entry name" value="Fe-ADH"/>
    <property type="match status" value="1"/>
</dbReference>
<dbReference type="InterPro" id="IPR044731">
    <property type="entry name" value="BDH-like"/>
</dbReference>
<evidence type="ECO:0000259" key="3">
    <source>
        <dbReference type="Pfam" id="PF25137"/>
    </source>
</evidence>
<evidence type="ECO:0000313" key="4">
    <source>
        <dbReference type="EMBL" id="MEQ2442221.1"/>
    </source>
</evidence>
<keyword evidence="1 4" id="KW-0560">Oxidoreductase</keyword>
<dbReference type="SUPFAM" id="SSF56796">
    <property type="entry name" value="Dehydroquinate synthase-like"/>
    <property type="match status" value="1"/>
</dbReference>
<dbReference type="Gene3D" id="3.40.50.1970">
    <property type="match status" value="1"/>
</dbReference>
<dbReference type="EMBL" id="JBBMFK010000002">
    <property type="protein sequence ID" value="MEQ2442221.1"/>
    <property type="molecule type" value="Genomic_DNA"/>
</dbReference>
<dbReference type="InterPro" id="IPR001670">
    <property type="entry name" value="ADH_Fe/GldA"/>
</dbReference>
<evidence type="ECO:0000256" key="1">
    <source>
        <dbReference type="ARBA" id="ARBA00023002"/>
    </source>
</evidence>
<reference evidence="4 5" key="1">
    <citation type="submission" date="2024-03" db="EMBL/GenBank/DDBJ databases">
        <title>Human intestinal bacterial collection.</title>
        <authorList>
            <person name="Pauvert C."/>
            <person name="Hitch T.C.A."/>
            <person name="Clavel T."/>
        </authorList>
    </citation>
    <scope>NUCLEOTIDE SEQUENCE [LARGE SCALE GENOMIC DNA]</scope>
    <source>
        <strain evidence="4 5">CLA-AP-H29</strain>
    </source>
</reference>
<dbReference type="CDD" id="cd08187">
    <property type="entry name" value="BDH"/>
    <property type="match status" value="1"/>
</dbReference>
<dbReference type="PANTHER" id="PTHR43633:SF1">
    <property type="entry name" value="ALCOHOL DEHYDROGENASE YQHD"/>
    <property type="match status" value="1"/>
</dbReference>
<gene>
    <name evidence="4" type="ORF">WMO64_01910</name>
</gene>
<dbReference type="PANTHER" id="PTHR43633">
    <property type="entry name" value="ALCOHOL DEHYDROGENASE YQHD"/>
    <property type="match status" value="1"/>
</dbReference>
<dbReference type="InterPro" id="IPR056798">
    <property type="entry name" value="ADH_Fe_C"/>
</dbReference>
<dbReference type="EC" id="1.1.1.-" evidence="4"/>
<organism evidence="4 5">
    <name type="scientific">Pseudoflavonifractor intestinihominis</name>
    <dbReference type="NCBI Taxonomy" id="3133171"/>
    <lineage>
        <taxon>Bacteria</taxon>
        <taxon>Bacillati</taxon>
        <taxon>Bacillota</taxon>
        <taxon>Clostridia</taxon>
        <taxon>Eubacteriales</taxon>
        <taxon>Oscillospiraceae</taxon>
        <taxon>Pseudoflavonifractor</taxon>
    </lineage>
</organism>
<protein>
    <submittedName>
        <fullName evidence="4">Iron-containing alcohol dehydrogenase</fullName>
        <ecNumber evidence="4">1.1.1.-</ecNumber>
    </submittedName>
</protein>
<proteinExistence type="predicted"/>
<feature type="domain" description="Fe-containing alcohol dehydrogenase-like C-terminal" evidence="3">
    <location>
        <begin position="191"/>
        <end position="355"/>
    </location>
</feature>
<dbReference type="RefSeq" id="WP_349230823.1">
    <property type="nucleotide sequence ID" value="NZ_JBBMFK010000002.1"/>
</dbReference>
<sequence length="393" mass="42444">MNAFTYHVPTKVIFGENTEAQAGQAVRDARGSNVLVIYGGGSAVRSGLLDRVTASLEAAGLPWQAVGGVQPNPHLGLAQETVDKFQGKGIDFVLAVGGGSVIDTAKAVAHGLARPEVPIWDYYSGKAKVTASLKKGSVLTIAAAGSETSDSAVLTNEENGQKKGINTPFNQPDFAIMNPALTCTLPPEQTACGVADIMMHTMDRYFSVQTDNALTDGIAEALLRTVIEYGRAAMDDPNDLKARSEIMWCGSLSHNGLTGLGQPKDFSTHALGHELSGMFDLPHGASLTVMWPAWARYVYRDAPGRFARFGRNVWGIQEEDEERAALAAIRATERYFCDVLKLPISFKEAVGIQGESVLRDLALRATYYGGRRVGQLHPMEKDELYLVYQLANH</sequence>
<evidence type="ECO:0000313" key="5">
    <source>
        <dbReference type="Proteomes" id="UP001464378"/>
    </source>
</evidence>